<feature type="disulfide bond" evidence="5">
    <location>
        <begin position="205"/>
        <end position="222"/>
    </location>
</feature>
<dbReference type="SMART" id="SM00181">
    <property type="entry name" value="EGF"/>
    <property type="match status" value="4"/>
</dbReference>
<reference evidence="9" key="1">
    <citation type="submission" date="2022-03" db="EMBL/GenBank/DDBJ databases">
        <authorList>
            <person name="Martin C."/>
        </authorList>
    </citation>
    <scope>NUCLEOTIDE SEQUENCE</scope>
</reference>
<dbReference type="PANTHER" id="PTHR24049:SF22">
    <property type="entry name" value="DROSOPHILA CRUMBS HOMOLOG"/>
    <property type="match status" value="1"/>
</dbReference>
<dbReference type="AlphaFoldDB" id="A0A8S4PR41"/>
<keyword evidence="4 5" id="KW-1015">Disulfide bond</keyword>
<keyword evidence="1 5" id="KW-0245">EGF-like domain</keyword>
<evidence type="ECO:0000256" key="4">
    <source>
        <dbReference type="ARBA" id="ARBA00023157"/>
    </source>
</evidence>
<feature type="domain" description="EGF-like" evidence="8">
    <location>
        <begin position="239"/>
        <end position="279"/>
    </location>
</feature>
<protein>
    <recommendedName>
        <fullName evidence="8">EGF-like domain-containing protein</fullName>
    </recommendedName>
</protein>
<keyword evidence="3" id="KW-0677">Repeat</keyword>
<feature type="domain" description="EGF-like" evidence="8">
    <location>
        <begin position="282"/>
        <end position="319"/>
    </location>
</feature>
<evidence type="ECO:0000256" key="5">
    <source>
        <dbReference type="PROSITE-ProRule" id="PRU00076"/>
    </source>
</evidence>
<keyword evidence="7" id="KW-1133">Transmembrane helix</keyword>
<keyword evidence="10" id="KW-1185">Reference proteome</keyword>
<dbReference type="Pfam" id="PF00008">
    <property type="entry name" value="EGF"/>
    <property type="match status" value="3"/>
</dbReference>
<feature type="transmembrane region" description="Helical" evidence="7">
    <location>
        <begin position="12"/>
        <end position="33"/>
    </location>
</feature>
<evidence type="ECO:0000256" key="6">
    <source>
        <dbReference type="SAM" id="MobiDB-lite"/>
    </source>
</evidence>
<feature type="disulfide bond" evidence="5">
    <location>
        <begin position="224"/>
        <end position="233"/>
    </location>
</feature>
<dbReference type="SUPFAM" id="SSF57196">
    <property type="entry name" value="EGF/Laminin"/>
    <property type="match status" value="4"/>
</dbReference>
<keyword evidence="2" id="KW-0732">Signal</keyword>
<evidence type="ECO:0000313" key="9">
    <source>
        <dbReference type="EMBL" id="CAH1796634.1"/>
    </source>
</evidence>
<dbReference type="PANTHER" id="PTHR24049">
    <property type="entry name" value="CRUMBS FAMILY MEMBER"/>
    <property type="match status" value="1"/>
</dbReference>
<evidence type="ECO:0000256" key="7">
    <source>
        <dbReference type="SAM" id="Phobius"/>
    </source>
</evidence>
<dbReference type="GO" id="GO:0007157">
    <property type="term" value="P:heterophilic cell-cell adhesion via plasma membrane cell adhesion molecules"/>
    <property type="evidence" value="ECO:0007669"/>
    <property type="project" value="TreeGrafter"/>
</dbReference>
<organism evidence="9 10">
    <name type="scientific">Owenia fusiformis</name>
    <name type="common">Polychaete worm</name>
    <dbReference type="NCBI Taxonomy" id="6347"/>
    <lineage>
        <taxon>Eukaryota</taxon>
        <taxon>Metazoa</taxon>
        <taxon>Spiralia</taxon>
        <taxon>Lophotrochozoa</taxon>
        <taxon>Annelida</taxon>
        <taxon>Polychaeta</taxon>
        <taxon>Sedentaria</taxon>
        <taxon>Canalipalpata</taxon>
        <taxon>Sabellida</taxon>
        <taxon>Oweniida</taxon>
        <taxon>Oweniidae</taxon>
        <taxon>Owenia</taxon>
    </lineage>
</organism>
<comment type="caution">
    <text evidence="5">Lacks conserved residue(s) required for the propagation of feature annotation.</text>
</comment>
<dbReference type="Gene3D" id="2.10.25.10">
    <property type="entry name" value="Laminin"/>
    <property type="match status" value="3"/>
</dbReference>
<feature type="non-terminal residue" evidence="9">
    <location>
        <position position="483"/>
    </location>
</feature>
<feature type="non-terminal residue" evidence="9">
    <location>
        <position position="1"/>
    </location>
</feature>
<keyword evidence="7" id="KW-0812">Transmembrane</keyword>
<dbReference type="OrthoDB" id="430340at2759"/>
<dbReference type="InterPro" id="IPR000742">
    <property type="entry name" value="EGF"/>
</dbReference>
<dbReference type="GO" id="GO:0005886">
    <property type="term" value="C:plasma membrane"/>
    <property type="evidence" value="ECO:0007669"/>
    <property type="project" value="TreeGrafter"/>
</dbReference>
<sequence length="483" mass="52822">VEARCPVHQKMLFIYQISGIFHVFLFLAQLQYFTQGQELPCLVPFLNSNLNGGQFVDLGPAPSEELCKASCLNDPMCAAVDWNNDFTNCWRHEAPLNLGGGFEDGTAPCCTHWRKETVNPELCVLTTTTIEPTTTTTEPTTTTTEPTTTTTEPTTTTTEPTTTTTQPTTTTEATTTTAEPTTTTIEPTTSVTVNPSDPCSDPETCRGNGLCVRRFWPPFYFCLCRRCYRGYNCEIEPEGGEGCASDPCMNDGLCLQHWSGCRLEVCCLCPSGFTGVFCQTNVSALCDPNPCENGGECRVSRSGSAYCACTQGFTGSRCQTEVLGPCSTMPCFNDAECIETFFGFFRCRCNPGTYGNLCQFNVSTPGRIRFPVLFPINRPYLPGYRLRSSPEYRTFVFSLNDQVSRTIGQLPNVPMVRIQVRALAPGSVIAFGTLQISGIDLDHHGPVRKVIEDVKAAVSTINQIGDLGELPLSEPIVLHDAAI</sequence>
<keyword evidence="7" id="KW-0472">Membrane</keyword>
<evidence type="ECO:0000256" key="3">
    <source>
        <dbReference type="ARBA" id="ARBA00022737"/>
    </source>
</evidence>
<feature type="disulfide bond" evidence="5">
    <location>
        <begin position="349"/>
        <end position="358"/>
    </location>
</feature>
<accession>A0A8S4PR41</accession>
<feature type="domain" description="EGF-like" evidence="8">
    <location>
        <begin position="195"/>
        <end position="234"/>
    </location>
</feature>
<dbReference type="GO" id="GO:0032991">
    <property type="term" value="C:protein-containing complex"/>
    <property type="evidence" value="ECO:0007669"/>
    <property type="project" value="TreeGrafter"/>
</dbReference>
<feature type="domain" description="EGF-like" evidence="8">
    <location>
        <begin position="322"/>
        <end position="359"/>
    </location>
</feature>
<dbReference type="EMBL" id="CAIIXF020000010">
    <property type="protein sequence ID" value="CAH1796634.1"/>
    <property type="molecule type" value="Genomic_DNA"/>
</dbReference>
<dbReference type="GO" id="GO:0045197">
    <property type="term" value="P:establishment or maintenance of epithelial cell apical/basal polarity"/>
    <property type="evidence" value="ECO:0007669"/>
    <property type="project" value="TreeGrafter"/>
</dbReference>
<evidence type="ECO:0000259" key="8">
    <source>
        <dbReference type="PROSITE" id="PS50026"/>
    </source>
</evidence>
<comment type="caution">
    <text evidence="9">The sequence shown here is derived from an EMBL/GenBank/DDBJ whole genome shotgun (WGS) entry which is preliminary data.</text>
</comment>
<name>A0A8S4PR41_OWEFU</name>
<feature type="disulfide bond" evidence="5">
    <location>
        <begin position="269"/>
        <end position="278"/>
    </location>
</feature>
<dbReference type="PROSITE" id="PS01186">
    <property type="entry name" value="EGF_2"/>
    <property type="match status" value="2"/>
</dbReference>
<feature type="region of interest" description="Disordered" evidence="6">
    <location>
        <begin position="132"/>
        <end position="181"/>
    </location>
</feature>
<evidence type="ECO:0000256" key="2">
    <source>
        <dbReference type="ARBA" id="ARBA00022729"/>
    </source>
</evidence>
<evidence type="ECO:0000313" key="10">
    <source>
        <dbReference type="Proteomes" id="UP000749559"/>
    </source>
</evidence>
<gene>
    <name evidence="9" type="ORF">OFUS_LOCUS21024</name>
</gene>
<proteinExistence type="predicted"/>
<dbReference type="CDD" id="cd00054">
    <property type="entry name" value="EGF_CA"/>
    <property type="match status" value="1"/>
</dbReference>
<feature type="disulfide bond" evidence="5">
    <location>
        <begin position="309"/>
        <end position="318"/>
    </location>
</feature>
<dbReference type="PROSITE" id="PS50026">
    <property type="entry name" value="EGF_3"/>
    <property type="match status" value="4"/>
</dbReference>
<dbReference type="PROSITE" id="PS00022">
    <property type="entry name" value="EGF_1"/>
    <property type="match status" value="4"/>
</dbReference>
<dbReference type="InterPro" id="IPR051022">
    <property type="entry name" value="Notch_Cell-Fate_Det"/>
</dbReference>
<dbReference type="Proteomes" id="UP000749559">
    <property type="component" value="Unassembled WGS sequence"/>
</dbReference>
<evidence type="ECO:0000256" key="1">
    <source>
        <dbReference type="ARBA" id="ARBA00022536"/>
    </source>
</evidence>